<reference evidence="2" key="1">
    <citation type="submission" date="2020-06" db="EMBL/GenBank/DDBJ databases">
        <authorList>
            <consortium name="Plant Systems Biology data submission"/>
        </authorList>
    </citation>
    <scope>NUCLEOTIDE SEQUENCE</scope>
    <source>
        <strain evidence="2">D6</strain>
    </source>
</reference>
<keyword evidence="3" id="KW-1185">Reference proteome</keyword>
<feature type="transmembrane region" description="Helical" evidence="1">
    <location>
        <begin position="169"/>
        <end position="186"/>
    </location>
</feature>
<dbReference type="OrthoDB" id="417078at2759"/>
<sequence>MKADPHSSRQCPLLLAGMLSLALIVVSYGFPLQSLKHSHHATIGRRIHSNHNIPVHKNNHKNKRHHFSTPTPTQLDMVFTISPDSKELEHLSTVDMLDQILDECLRTSARRPIMVQFNPSSKFIWRQWKGTVFAETWKSGARHVVWAVFVYFLFWRYPQIKQLFSGFHILWGQLLSVTTFTLTFFVNESYSVWRTSLTRCRMLQGRLNDLVMALAGFARRIDHDGSSQFTPSSRNVLTVVGRYIRLFNILSYASLTRRLRPLLTPQGMRRMQNRGLLTSKERNVLKQTTAVPATQKHNAVLLWILRLVIDARKAGHIDGGFGFEQQLMGKIQEIRQQANSMESVLRGRLPFAYAHIVQVLVDLILWMYPLMAFSSGMDMSFHLGLCGSMMLACSYQGLFDLAKQFLDPFHNENFWKGEDALVVETLVAETNAGSTRWMYSLDEMPISYNTIRSGQLEDYILPDEGFSKEDADVASEERKEQKRLDREKRKQLALEKSMISEKSPQQIYAEVVAEDLVAVQEEFESTKLILEAPPGSDFVPGLDDKNATLPVIYDPKLEESTTSGGSNYSNSNNMPIENVEECIPAECLEVFIHSAEKKLEETKEKIEMVGMLHNSTHAAITLRRCHQRNRSSCGILQTTWGHYTSAPEQISHFA</sequence>
<evidence type="ECO:0000256" key="1">
    <source>
        <dbReference type="SAM" id="Phobius"/>
    </source>
</evidence>
<dbReference type="Proteomes" id="UP001153069">
    <property type="component" value="Unassembled WGS sequence"/>
</dbReference>
<dbReference type="AlphaFoldDB" id="A0A9N8D8W6"/>
<name>A0A9N8D8W6_9STRA</name>
<keyword evidence="1" id="KW-0812">Transmembrane</keyword>
<proteinExistence type="predicted"/>
<dbReference type="Pfam" id="PF01062">
    <property type="entry name" value="Bestrophin"/>
    <property type="match status" value="1"/>
</dbReference>
<feature type="transmembrane region" description="Helical" evidence="1">
    <location>
        <begin position="12"/>
        <end position="30"/>
    </location>
</feature>
<gene>
    <name evidence="2" type="ORF">SEMRO_4_G003110.1</name>
</gene>
<dbReference type="EMBL" id="CAICTM010000004">
    <property type="protein sequence ID" value="CAB9496336.1"/>
    <property type="molecule type" value="Genomic_DNA"/>
</dbReference>
<evidence type="ECO:0000313" key="3">
    <source>
        <dbReference type="Proteomes" id="UP001153069"/>
    </source>
</evidence>
<organism evidence="2 3">
    <name type="scientific">Seminavis robusta</name>
    <dbReference type="NCBI Taxonomy" id="568900"/>
    <lineage>
        <taxon>Eukaryota</taxon>
        <taxon>Sar</taxon>
        <taxon>Stramenopiles</taxon>
        <taxon>Ochrophyta</taxon>
        <taxon>Bacillariophyta</taxon>
        <taxon>Bacillariophyceae</taxon>
        <taxon>Bacillariophycidae</taxon>
        <taxon>Naviculales</taxon>
        <taxon>Naviculaceae</taxon>
        <taxon>Seminavis</taxon>
    </lineage>
</organism>
<feature type="transmembrane region" description="Helical" evidence="1">
    <location>
        <begin position="351"/>
        <end position="368"/>
    </location>
</feature>
<evidence type="ECO:0000313" key="2">
    <source>
        <dbReference type="EMBL" id="CAB9496336.1"/>
    </source>
</evidence>
<dbReference type="GO" id="GO:0005254">
    <property type="term" value="F:chloride channel activity"/>
    <property type="evidence" value="ECO:0007669"/>
    <property type="project" value="InterPro"/>
</dbReference>
<keyword evidence="1" id="KW-1133">Transmembrane helix</keyword>
<keyword evidence="1" id="KW-0472">Membrane</keyword>
<feature type="transmembrane region" description="Helical" evidence="1">
    <location>
        <begin position="140"/>
        <end position="157"/>
    </location>
</feature>
<accession>A0A9N8D8W6</accession>
<comment type="caution">
    <text evidence="2">The sequence shown here is derived from an EMBL/GenBank/DDBJ whole genome shotgun (WGS) entry which is preliminary data.</text>
</comment>
<dbReference type="InterPro" id="IPR021134">
    <property type="entry name" value="Bestrophin-like"/>
</dbReference>
<protein>
    <submittedName>
        <fullName evidence="2">Uncharacterized protein</fullName>
    </submittedName>
</protein>